<dbReference type="InterPro" id="IPR013341">
    <property type="entry name" value="Mandelate_racemase_N_dom"/>
</dbReference>
<dbReference type="InterPro" id="IPR013342">
    <property type="entry name" value="Mandelate_racemase_C"/>
</dbReference>
<organism evidence="5 6">
    <name type="scientific">Oceanobacillus arenosus</name>
    <dbReference type="NCBI Taxonomy" id="1229153"/>
    <lineage>
        <taxon>Bacteria</taxon>
        <taxon>Bacillati</taxon>
        <taxon>Bacillota</taxon>
        <taxon>Bacilli</taxon>
        <taxon>Bacillales</taxon>
        <taxon>Bacillaceae</taxon>
        <taxon>Oceanobacillus</taxon>
    </lineage>
</organism>
<dbReference type="Gene3D" id="3.20.20.120">
    <property type="entry name" value="Enolase-like C-terminal domain"/>
    <property type="match status" value="1"/>
</dbReference>
<dbReference type="Gene3D" id="3.30.390.10">
    <property type="entry name" value="Enolase-like, N-terminal domain"/>
    <property type="match status" value="1"/>
</dbReference>
<comment type="cofactor">
    <cofactor evidence="1">
        <name>Mg(2+)</name>
        <dbReference type="ChEBI" id="CHEBI:18420"/>
    </cofactor>
</comment>
<name>A0A3D8PNH8_9BACI</name>
<reference evidence="6" key="1">
    <citation type="submission" date="2017-11" db="EMBL/GenBank/DDBJ databases">
        <authorList>
            <person name="Zhu W."/>
        </authorList>
    </citation>
    <scope>NUCLEOTIDE SEQUENCE [LARGE SCALE GENOMIC DNA]</scope>
    <source>
        <strain evidence="6">CAU 1183</strain>
    </source>
</reference>
<proteinExistence type="predicted"/>
<evidence type="ECO:0000256" key="3">
    <source>
        <dbReference type="ARBA" id="ARBA00022842"/>
    </source>
</evidence>
<evidence type="ECO:0000313" key="5">
    <source>
        <dbReference type="EMBL" id="RDW17524.1"/>
    </source>
</evidence>
<dbReference type="SUPFAM" id="SSF54826">
    <property type="entry name" value="Enolase N-terminal domain-like"/>
    <property type="match status" value="1"/>
</dbReference>
<feature type="domain" description="Mandelate racemase/muconate lactonizing enzyme C-terminal" evidence="4">
    <location>
        <begin position="158"/>
        <end position="255"/>
    </location>
</feature>
<protein>
    <submittedName>
        <fullName evidence="5">Mandelate racemase</fullName>
    </submittedName>
</protein>
<dbReference type="CDD" id="cd03316">
    <property type="entry name" value="MR_like"/>
    <property type="match status" value="1"/>
</dbReference>
<dbReference type="InterPro" id="IPR029017">
    <property type="entry name" value="Enolase-like_N"/>
</dbReference>
<dbReference type="PANTHER" id="PTHR13794">
    <property type="entry name" value="ENOLASE SUPERFAMILY, MANDELATE RACEMASE"/>
    <property type="match status" value="1"/>
</dbReference>
<dbReference type="SFLD" id="SFLDS00001">
    <property type="entry name" value="Enolase"/>
    <property type="match status" value="1"/>
</dbReference>
<dbReference type="Pfam" id="PF02746">
    <property type="entry name" value="MR_MLE_N"/>
    <property type="match status" value="1"/>
</dbReference>
<dbReference type="SUPFAM" id="SSF51604">
    <property type="entry name" value="Enolase C-terminal domain-like"/>
    <property type="match status" value="1"/>
</dbReference>
<gene>
    <name evidence="5" type="ORF">CWR48_13440</name>
</gene>
<keyword evidence="2" id="KW-0479">Metal-binding</keyword>
<evidence type="ECO:0000313" key="6">
    <source>
        <dbReference type="Proteomes" id="UP000257143"/>
    </source>
</evidence>
<dbReference type="GO" id="GO:0016052">
    <property type="term" value="P:carbohydrate catabolic process"/>
    <property type="evidence" value="ECO:0007669"/>
    <property type="project" value="TreeGrafter"/>
</dbReference>
<evidence type="ECO:0000259" key="4">
    <source>
        <dbReference type="SMART" id="SM00922"/>
    </source>
</evidence>
<keyword evidence="6" id="KW-1185">Reference proteome</keyword>
<dbReference type="Proteomes" id="UP000257143">
    <property type="component" value="Unassembled WGS sequence"/>
</dbReference>
<evidence type="ECO:0000256" key="2">
    <source>
        <dbReference type="ARBA" id="ARBA00022723"/>
    </source>
</evidence>
<dbReference type="GO" id="GO:0016836">
    <property type="term" value="F:hydro-lyase activity"/>
    <property type="evidence" value="ECO:0007669"/>
    <property type="project" value="TreeGrafter"/>
</dbReference>
<evidence type="ECO:0000256" key="1">
    <source>
        <dbReference type="ARBA" id="ARBA00001946"/>
    </source>
</evidence>
<dbReference type="SMART" id="SM00922">
    <property type="entry name" value="MR_MLE"/>
    <property type="match status" value="1"/>
</dbReference>
<keyword evidence="3" id="KW-0460">Magnesium</keyword>
<comment type="caution">
    <text evidence="5">The sequence shown here is derived from an EMBL/GenBank/DDBJ whole genome shotgun (WGS) entry which is preliminary data.</text>
</comment>
<dbReference type="EMBL" id="PIOC01000019">
    <property type="protein sequence ID" value="RDW17524.1"/>
    <property type="molecule type" value="Genomic_DNA"/>
</dbReference>
<dbReference type="SFLD" id="SFLDG00179">
    <property type="entry name" value="mandelate_racemase"/>
    <property type="match status" value="1"/>
</dbReference>
<dbReference type="InterPro" id="IPR046945">
    <property type="entry name" value="RHMD-like"/>
</dbReference>
<dbReference type="Pfam" id="PF13378">
    <property type="entry name" value="MR_MLE_C"/>
    <property type="match status" value="1"/>
</dbReference>
<dbReference type="InterPro" id="IPR029065">
    <property type="entry name" value="Enolase_C-like"/>
</dbReference>
<dbReference type="InterPro" id="IPR036849">
    <property type="entry name" value="Enolase-like_C_sf"/>
</dbReference>
<sequence length="375" mass="42692">MRLLFKILKEDFYTVKLENYSIHHVSVPFKRPLTTGIHEFLGIENVLVEIEAEGIKGIGYAFCFNPNQAKATKAMVVDLLESIKGKDISNVQKIWNDMWWRINFIGQTGPPVMAMSAIDTALWDIIGKKANMPLYKLWGGFRDEVPVYATGGWISYSMGELIEEATTYKEQGHTHYKIKVGQQDWQKDVVRVKQLRENVGQDFEIMVDANQAWTVNQSILFANAIEEYNIYWFEEPNNIHDIRGTAEIRKNINIPLATGETVYTREGFKPLITNNVADVLMPDLMRCGGPTEFLKIAQLADTYHLPVSSHTFTEMSLHLMAAVPNGTIAEYIPNWWDDLFEGGPKVKDGKLKLNNNPGHGYRFAEEVIKGFNVVN</sequence>
<dbReference type="AlphaFoldDB" id="A0A3D8PNH8"/>
<dbReference type="PANTHER" id="PTHR13794:SF58">
    <property type="entry name" value="MITOCHONDRIAL ENOLASE SUPERFAMILY MEMBER 1"/>
    <property type="match status" value="1"/>
</dbReference>
<dbReference type="OrthoDB" id="9775391at2"/>
<dbReference type="GO" id="GO:0000287">
    <property type="term" value="F:magnesium ion binding"/>
    <property type="evidence" value="ECO:0007669"/>
    <property type="project" value="TreeGrafter"/>
</dbReference>
<accession>A0A3D8PNH8</accession>